<dbReference type="Proteomes" id="UP000568380">
    <property type="component" value="Unassembled WGS sequence"/>
</dbReference>
<comment type="similarity">
    <text evidence="7">Belongs to the binding-protein-dependent transport system permease family.</text>
</comment>
<dbReference type="InterPro" id="IPR035906">
    <property type="entry name" value="MetI-like_sf"/>
</dbReference>
<name>A0A7W8A3L9_9ACTN</name>
<feature type="transmembrane region" description="Helical" evidence="7">
    <location>
        <begin position="65"/>
        <end position="85"/>
    </location>
</feature>
<comment type="caution">
    <text evidence="10">The sequence shown here is derived from an EMBL/GenBank/DDBJ whole genome shotgun (WGS) entry which is preliminary data.</text>
</comment>
<feature type="domain" description="ABC transmembrane type-1" evidence="9">
    <location>
        <begin position="115"/>
        <end position="328"/>
    </location>
</feature>
<keyword evidence="3" id="KW-1003">Cell membrane</keyword>
<proteinExistence type="inferred from homology"/>
<gene>
    <name evidence="10" type="ORF">HNR40_004462</name>
</gene>
<keyword evidence="5 7" id="KW-1133">Transmembrane helix</keyword>
<evidence type="ECO:0000256" key="6">
    <source>
        <dbReference type="ARBA" id="ARBA00023136"/>
    </source>
</evidence>
<evidence type="ECO:0000313" key="11">
    <source>
        <dbReference type="Proteomes" id="UP000568380"/>
    </source>
</evidence>
<dbReference type="GO" id="GO:0055085">
    <property type="term" value="P:transmembrane transport"/>
    <property type="evidence" value="ECO:0007669"/>
    <property type="project" value="InterPro"/>
</dbReference>
<evidence type="ECO:0000256" key="4">
    <source>
        <dbReference type="ARBA" id="ARBA00022692"/>
    </source>
</evidence>
<evidence type="ECO:0000259" key="9">
    <source>
        <dbReference type="PROSITE" id="PS50928"/>
    </source>
</evidence>
<organism evidence="10 11">
    <name type="scientific">Nonomuraea endophytica</name>
    <dbReference type="NCBI Taxonomy" id="714136"/>
    <lineage>
        <taxon>Bacteria</taxon>
        <taxon>Bacillati</taxon>
        <taxon>Actinomycetota</taxon>
        <taxon>Actinomycetes</taxon>
        <taxon>Streptosporangiales</taxon>
        <taxon>Streptosporangiaceae</taxon>
        <taxon>Nonomuraea</taxon>
    </lineage>
</organism>
<protein>
    <submittedName>
        <fullName evidence="10">Cellobiose transport system permease protein</fullName>
    </submittedName>
</protein>
<feature type="compositionally biased region" description="Pro residues" evidence="8">
    <location>
        <begin position="22"/>
        <end position="32"/>
    </location>
</feature>
<dbReference type="Pfam" id="PF00528">
    <property type="entry name" value="BPD_transp_1"/>
    <property type="match status" value="1"/>
</dbReference>
<feature type="transmembrane region" description="Helical" evidence="7">
    <location>
        <begin position="198"/>
        <end position="220"/>
    </location>
</feature>
<evidence type="ECO:0000256" key="1">
    <source>
        <dbReference type="ARBA" id="ARBA00004651"/>
    </source>
</evidence>
<feature type="transmembrane region" description="Helical" evidence="7">
    <location>
        <begin position="119"/>
        <end position="140"/>
    </location>
</feature>
<dbReference type="PROSITE" id="PS50928">
    <property type="entry name" value="ABC_TM1"/>
    <property type="match status" value="1"/>
</dbReference>
<dbReference type="InterPro" id="IPR000515">
    <property type="entry name" value="MetI-like"/>
</dbReference>
<evidence type="ECO:0000256" key="5">
    <source>
        <dbReference type="ARBA" id="ARBA00022989"/>
    </source>
</evidence>
<dbReference type="InterPro" id="IPR051393">
    <property type="entry name" value="ABC_transporter_permease"/>
</dbReference>
<dbReference type="PANTHER" id="PTHR30193">
    <property type="entry name" value="ABC TRANSPORTER PERMEASE PROTEIN"/>
    <property type="match status" value="1"/>
</dbReference>
<feature type="transmembrane region" description="Helical" evidence="7">
    <location>
        <begin position="309"/>
        <end position="331"/>
    </location>
</feature>
<keyword evidence="2 7" id="KW-0813">Transport</keyword>
<accession>A0A7W8A3L9</accession>
<evidence type="ECO:0000256" key="8">
    <source>
        <dbReference type="SAM" id="MobiDB-lite"/>
    </source>
</evidence>
<feature type="region of interest" description="Disordered" evidence="8">
    <location>
        <begin position="18"/>
        <end position="45"/>
    </location>
</feature>
<evidence type="ECO:0000256" key="2">
    <source>
        <dbReference type="ARBA" id="ARBA00022448"/>
    </source>
</evidence>
<evidence type="ECO:0000313" key="10">
    <source>
        <dbReference type="EMBL" id="MBB5078976.1"/>
    </source>
</evidence>
<comment type="subcellular location">
    <subcellularLocation>
        <location evidence="1 7">Cell membrane</location>
        <topology evidence="1 7">Multi-pass membrane protein</topology>
    </subcellularLocation>
</comment>
<dbReference type="Gene3D" id="1.10.3720.10">
    <property type="entry name" value="MetI-like"/>
    <property type="match status" value="1"/>
</dbReference>
<sequence>MGQVRGRRCEGRGLSMAMNIAPPQPARPPRPGPQARRAVGRPSPGGGRWSRFDLRGIPYLLVSPYYLLFAVFGVFPLGYTLWISLHDWELAGDKSWLGLGNYAELVADAEFWNAVGNTLGIFVLATVPQLLLALMLANALNKRLRGRLILRLGVLLPLVTSVVAVAVIFSQLFSRDYGLVNWLLGTPITWQNEKWSSWIAIAVMIDWRWTGYNAIILLAAMQTIPRDLYEAAAIDGASPRRQFWRITVPMLRPTMVFVVFVSTIGGLTLFAEPVMFEGNPMMTGGTTGQYQTVAMFVVKEGFRDFDMGYAAAAAWLLFVLILLGTLVNYLFTRRIR</sequence>
<dbReference type="EMBL" id="JACHIN010000005">
    <property type="protein sequence ID" value="MBB5078976.1"/>
    <property type="molecule type" value="Genomic_DNA"/>
</dbReference>
<keyword evidence="4 7" id="KW-0812">Transmembrane</keyword>
<feature type="transmembrane region" description="Helical" evidence="7">
    <location>
        <begin position="152"/>
        <end position="173"/>
    </location>
</feature>
<keyword evidence="11" id="KW-1185">Reference proteome</keyword>
<dbReference type="CDD" id="cd06261">
    <property type="entry name" value="TM_PBP2"/>
    <property type="match status" value="1"/>
</dbReference>
<dbReference type="SUPFAM" id="SSF161098">
    <property type="entry name" value="MetI-like"/>
    <property type="match status" value="1"/>
</dbReference>
<dbReference type="PANTHER" id="PTHR30193:SF37">
    <property type="entry name" value="INNER MEMBRANE ABC TRANSPORTER PERMEASE PROTEIN YCJO"/>
    <property type="match status" value="1"/>
</dbReference>
<evidence type="ECO:0000256" key="3">
    <source>
        <dbReference type="ARBA" id="ARBA00022475"/>
    </source>
</evidence>
<feature type="transmembrane region" description="Helical" evidence="7">
    <location>
        <begin position="250"/>
        <end position="271"/>
    </location>
</feature>
<keyword evidence="6 7" id="KW-0472">Membrane</keyword>
<evidence type="ECO:0000256" key="7">
    <source>
        <dbReference type="RuleBase" id="RU363032"/>
    </source>
</evidence>
<reference evidence="10 11" key="1">
    <citation type="submission" date="2020-08" db="EMBL/GenBank/DDBJ databases">
        <title>Genomic Encyclopedia of Type Strains, Phase IV (KMG-IV): sequencing the most valuable type-strain genomes for metagenomic binning, comparative biology and taxonomic classification.</title>
        <authorList>
            <person name="Goeker M."/>
        </authorList>
    </citation>
    <scope>NUCLEOTIDE SEQUENCE [LARGE SCALE GENOMIC DNA]</scope>
    <source>
        <strain evidence="10 11">DSM 45385</strain>
    </source>
</reference>
<feature type="compositionally biased region" description="Low complexity" evidence="8">
    <location>
        <begin position="33"/>
        <end position="42"/>
    </location>
</feature>
<dbReference type="GO" id="GO:0005886">
    <property type="term" value="C:plasma membrane"/>
    <property type="evidence" value="ECO:0007669"/>
    <property type="project" value="UniProtKB-SubCell"/>
</dbReference>
<dbReference type="AlphaFoldDB" id="A0A7W8A3L9"/>